<proteinExistence type="predicted"/>
<name>A0A7H0GZK0_9BACT</name>
<sequence>MLVACQKSVREPAEPAETATVQPSVTKASAVSDELFLGLIFPYAPPKPSGPVTQAALLMTRQGAPIEQVTLGTFDGRATVLDSLVERGFPDSTLLGFRAFHLTTGTDVAVLRANDTTLHVLSRPIRDTTSAADFTLLKKVSIAAHTHVRVVR</sequence>
<evidence type="ECO:0000313" key="1">
    <source>
        <dbReference type="EMBL" id="QNP53716.1"/>
    </source>
</evidence>
<dbReference type="AlphaFoldDB" id="A0A7H0GZK0"/>
<reference evidence="1 2" key="1">
    <citation type="submission" date="2020-08" db="EMBL/GenBank/DDBJ databases">
        <title>Genome sequence of Hymenobacter qilianensis JCM 19763T.</title>
        <authorList>
            <person name="Hyun D.-W."/>
            <person name="Bae J.-W."/>
        </authorList>
    </citation>
    <scope>NUCLEOTIDE SEQUENCE [LARGE SCALE GENOMIC DNA]</scope>
    <source>
        <strain evidence="1 2">JCM 19763</strain>
    </source>
</reference>
<protein>
    <submittedName>
        <fullName evidence="1">Uncharacterized protein</fullName>
    </submittedName>
</protein>
<gene>
    <name evidence="1" type="ORF">H9L05_09335</name>
</gene>
<keyword evidence="2" id="KW-1185">Reference proteome</keyword>
<evidence type="ECO:0000313" key="2">
    <source>
        <dbReference type="Proteomes" id="UP000516093"/>
    </source>
</evidence>
<dbReference type="RefSeq" id="WP_187733925.1">
    <property type="nucleotide sequence ID" value="NZ_CP060784.1"/>
</dbReference>
<dbReference type="Proteomes" id="UP000516093">
    <property type="component" value="Chromosome"/>
</dbReference>
<organism evidence="1 2">
    <name type="scientific">Hymenobacter qilianensis</name>
    <dbReference type="NCBI Taxonomy" id="1385715"/>
    <lineage>
        <taxon>Bacteria</taxon>
        <taxon>Pseudomonadati</taxon>
        <taxon>Bacteroidota</taxon>
        <taxon>Cytophagia</taxon>
        <taxon>Cytophagales</taxon>
        <taxon>Hymenobacteraceae</taxon>
        <taxon>Hymenobacter</taxon>
    </lineage>
</organism>
<dbReference type="EMBL" id="CP060784">
    <property type="protein sequence ID" value="QNP53716.1"/>
    <property type="molecule type" value="Genomic_DNA"/>
</dbReference>
<accession>A0A7H0GZK0</accession>
<dbReference type="KEGG" id="hqi:H9L05_09335"/>